<dbReference type="SUPFAM" id="SSF56784">
    <property type="entry name" value="HAD-like"/>
    <property type="match status" value="1"/>
</dbReference>
<dbReference type="FunFam" id="2.70.150.10:FF:000028">
    <property type="entry name" value="Calcium-transporting ATPase"/>
    <property type="match status" value="1"/>
</dbReference>
<keyword evidence="11" id="KW-1278">Translocase</keyword>
<feature type="compositionally biased region" description="Polar residues" evidence="18">
    <location>
        <begin position="1398"/>
        <end position="1407"/>
    </location>
</feature>
<dbReference type="SFLD" id="SFLDF00027">
    <property type="entry name" value="p-type_atpase"/>
    <property type="match status" value="1"/>
</dbReference>
<dbReference type="OMA" id="YRMYVKG"/>
<dbReference type="FunFam" id="3.40.50.1000:FF:000018">
    <property type="entry name" value="Calcium-transporting ATPase"/>
    <property type="match status" value="1"/>
</dbReference>
<dbReference type="PANTHER" id="PTHR24093:SF369">
    <property type="entry name" value="CALCIUM-TRANSPORTING ATPASE"/>
    <property type="match status" value="1"/>
</dbReference>
<keyword evidence="8 17" id="KW-0106">Calcium</keyword>
<feature type="region of interest" description="Disordered" evidence="18">
    <location>
        <begin position="1"/>
        <end position="180"/>
    </location>
</feature>
<feature type="compositionally biased region" description="Low complexity" evidence="18">
    <location>
        <begin position="115"/>
        <end position="127"/>
    </location>
</feature>
<sequence>MADNNDGGPPPGQGDAEATSPSPNPARRRAPTITIDTSAVQRNSNPNMEHEVGEDSTSGLRPTNPQSTPTELQGKASFESKESRPTSPHNVSSPQQWGMPQGFLSVPTGRSRGGSDASDAETSSTSDVTYVNTRTETDAPKAFGDSSKHDNGDHPILSDEEALKPDPGTEDDFHRENNPFAFAPGHMTKLFNPKSLGAFHALGGLSGMEKGLRTDRSSGLSADEQNVQGAISFEEATAVGTPSSDKTVVEEPEMASGGEKSGKGTFDDRKRIFDENKLPERKPKSIFELMWLAYNDKVLIVLTVAAVIALSLGIYQAIAFNGVEWVEGVAIIVAITVVVMVGALNDWQKERQFAKLNKKKDARNVKVVRSGMTQEIDVQEILVGDVLLVEPGDILPVDGIFITGHGVKCDESSATGESDVLKKTAAEEVYRAMEAREPLKKMDPFMISGGKVTEGFGRMLVTAVGINSSYGKTMLSLQESNDMTPLQAKLNKLAEYIAKIGSAAALLLFVVLLIKFLAQLPNNNARPAEKGQQFMTILITAVTIVVVAVPEGLPLAVTLSLAYATKRMLKDNNLVRVLRSCETMGNATSVCSDKTGTLTQNVMTVVAGSVGTSSRFSNRAGGNVADSADNSKPDPNKDMEDDIEDVSTSEFIGTLSKDTKTLWKDSIVINSTAFETEDNGKKSFVGSKTETALLDFARDHLGMDNVPIERSNAEITQMIPFDSGRKYMAMVIKLKNGQGYRLFVKGASEIMLRHCTNIIRDPTHGTEITKLSAENKKTLEQLIDAYASRSLRTIGIIWRDFETDAWPPRGVRRIEDDKTQAVVDDICKDMNFLGIVGIQDPLRAGVPEAVKDCVTAGVFCRMVTGDNIITAKAIATECGIFTPGGVALEGPDFRKMSKTEQKAIIPKLQVLARSSPDDKKTLVKRLKEMGETVAVTGDGTNDAPALKAADVGFAMNIAGTEVAKEASDIILMDDNFASIVKALMWGRAVNDAVRKFLQFQITVNITAVLLAFISAVSNENEESVLTAVQLLWINLIMDTMAALALATDPPSRNILNRKPDPKSAPLFSVSMWKMIIGQAIYQLVVTLILYFAGSHILDYPLDDEHKQRQLQTLVFNTFTWMQIFNALNNRRLDNRFNVFEGLQHNLFFVGIFMVMIGGQVLIIFVGGWAAFQAERQTASQWGIALVLGALSLPIGVVVRLVPDELAAAVVPPFIKDYLRKRRENRIVVTDEESPFEFNQALYDIKDELAWLKKYKGGRINSLKFSLTHPKEAFMHSRSPSRSRASSSLPRTPNNEVETEEIGHSPAPPTPDSRRRGRSRSNSALAGIAMAGIVGGSIAGGWSPVTDRREGDTDSLRFARERSVSNLSREYRLDPHPGTDKKDKLVIQEDPVEAAGRQPPSQASNTTPAFGKGPFAGEPSSAQGKKDDTAP</sequence>
<evidence type="ECO:0000256" key="8">
    <source>
        <dbReference type="ARBA" id="ARBA00022837"/>
    </source>
</evidence>
<dbReference type="PROSITE" id="PS00154">
    <property type="entry name" value="ATPASE_E1_E2"/>
    <property type="match status" value="1"/>
</dbReference>
<accession>A0A9Q8L8A3</accession>
<dbReference type="InterPro" id="IPR018303">
    <property type="entry name" value="ATPase_P-typ_P_site"/>
</dbReference>
<evidence type="ECO:0000256" key="13">
    <source>
        <dbReference type="ARBA" id="ARBA00023065"/>
    </source>
</evidence>
<evidence type="ECO:0000313" key="22">
    <source>
        <dbReference type="EMBL" id="UJO12697.1"/>
    </source>
</evidence>
<dbReference type="InterPro" id="IPR006408">
    <property type="entry name" value="P-type_ATPase_IIB"/>
</dbReference>
<keyword evidence="7 17" id="KW-0547">Nucleotide-binding</keyword>
<dbReference type="Gene3D" id="3.40.1110.10">
    <property type="entry name" value="Calcium-transporting ATPase, cytoplasmic domain N"/>
    <property type="match status" value="1"/>
</dbReference>
<dbReference type="Pfam" id="PF13246">
    <property type="entry name" value="Cation_ATPase"/>
    <property type="match status" value="1"/>
</dbReference>
<evidence type="ECO:0000256" key="4">
    <source>
        <dbReference type="ARBA" id="ARBA00022568"/>
    </source>
</evidence>
<dbReference type="OrthoDB" id="3352408at2759"/>
<dbReference type="InterPro" id="IPR023214">
    <property type="entry name" value="HAD_sf"/>
</dbReference>
<feature type="transmembrane region" description="Helical" evidence="17">
    <location>
        <begin position="1110"/>
        <end position="1127"/>
    </location>
</feature>
<evidence type="ECO:0000256" key="16">
    <source>
        <dbReference type="ARBA" id="ARBA00059328"/>
    </source>
</evidence>
<keyword evidence="6" id="KW-0479">Metal-binding</keyword>
<dbReference type="NCBIfam" id="TIGR01494">
    <property type="entry name" value="ATPase_P-type"/>
    <property type="match status" value="2"/>
</dbReference>
<comment type="similarity">
    <text evidence="17">Belongs to the cation transport ATPase (P-type) (TC 3.A.3) family.</text>
</comment>
<feature type="compositionally biased region" description="Basic and acidic residues" evidence="18">
    <location>
        <begin position="629"/>
        <end position="638"/>
    </location>
</feature>
<dbReference type="KEGG" id="ffu:CLAFUR5_00261"/>
<keyword evidence="13 17" id="KW-0406">Ion transport</keyword>
<feature type="domain" description="Cation-transporting P-type ATPase C-terminal" evidence="20">
    <location>
        <begin position="1023"/>
        <end position="1200"/>
    </location>
</feature>
<dbReference type="GO" id="GO:0005524">
    <property type="term" value="F:ATP binding"/>
    <property type="evidence" value="ECO:0007669"/>
    <property type="project" value="UniProtKB-KW"/>
</dbReference>
<proteinExistence type="inferred from homology"/>
<dbReference type="GO" id="GO:0006874">
    <property type="term" value="P:intracellular calcium ion homeostasis"/>
    <property type="evidence" value="ECO:0007669"/>
    <property type="project" value="TreeGrafter"/>
</dbReference>
<dbReference type="FunFam" id="3.40.1110.10:FF:000031">
    <property type="entry name" value="Calcium-transporting ATPase"/>
    <property type="match status" value="1"/>
</dbReference>
<dbReference type="SFLD" id="SFLDG00002">
    <property type="entry name" value="C1.7:_P-type_atpase_like"/>
    <property type="match status" value="1"/>
</dbReference>
<feature type="compositionally biased region" description="Polar residues" evidence="18">
    <location>
        <begin position="55"/>
        <end position="71"/>
    </location>
</feature>
<dbReference type="InterPro" id="IPR023299">
    <property type="entry name" value="ATPase_P-typ_cyto_dom_N"/>
</dbReference>
<evidence type="ECO:0000256" key="12">
    <source>
        <dbReference type="ARBA" id="ARBA00022989"/>
    </source>
</evidence>
<dbReference type="Pfam" id="PF00122">
    <property type="entry name" value="E1-E2_ATPase"/>
    <property type="match status" value="1"/>
</dbReference>
<reference evidence="22" key="2">
    <citation type="journal article" date="2022" name="Microb. Genom.">
        <title>A chromosome-scale genome assembly of the tomato pathogen Cladosporium fulvum reveals a compartmentalized genome architecture and the presence of a dispensable chromosome.</title>
        <authorList>
            <person name="Zaccaron A.Z."/>
            <person name="Chen L.H."/>
            <person name="Samaras A."/>
            <person name="Stergiopoulos I."/>
        </authorList>
    </citation>
    <scope>NUCLEOTIDE SEQUENCE</scope>
    <source>
        <strain evidence="22">Race5_Kim</strain>
    </source>
</reference>
<dbReference type="CDD" id="cd02081">
    <property type="entry name" value="P-type_ATPase_Ca_PMCA-like"/>
    <property type="match status" value="1"/>
</dbReference>
<evidence type="ECO:0000256" key="14">
    <source>
        <dbReference type="ARBA" id="ARBA00023136"/>
    </source>
</evidence>
<feature type="transmembrane region" description="Helical" evidence="17">
    <location>
        <begin position="996"/>
        <end position="1017"/>
    </location>
</feature>
<keyword evidence="12 17" id="KW-1133">Transmembrane helix</keyword>
<feature type="transmembrane region" description="Helical" evidence="17">
    <location>
        <begin position="1323"/>
        <end position="1341"/>
    </location>
</feature>
<dbReference type="InterPro" id="IPR006068">
    <property type="entry name" value="ATPase_P-typ_cation-transptr_C"/>
</dbReference>
<feature type="transmembrane region" description="Helical" evidence="17">
    <location>
        <begin position="298"/>
        <end position="319"/>
    </location>
</feature>
<feature type="domain" description="Cation-transporting P-type ATPase N-terminal" evidence="21">
    <location>
        <begin position="267"/>
        <end position="309"/>
    </location>
</feature>
<dbReference type="SUPFAM" id="SSF81665">
    <property type="entry name" value="Calcium ATPase, transmembrane domain M"/>
    <property type="match status" value="1"/>
</dbReference>
<dbReference type="Pfam" id="PF00689">
    <property type="entry name" value="Cation_ATPase_C"/>
    <property type="match status" value="1"/>
</dbReference>
<feature type="compositionally biased region" description="Polar residues" evidence="18">
    <location>
        <begin position="85"/>
        <end position="98"/>
    </location>
</feature>
<feature type="compositionally biased region" description="Low complexity" evidence="18">
    <location>
        <begin position="1"/>
        <end position="21"/>
    </location>
</feature>
<dbReference type="InterPro" id="IPR008250">
    <property type="entry name" value="ATPase_P-typ_transduc_dom_A_sf"/>
</dbReference>
<dbReference type="EMBL" id="CP090163">
    <property type="protein sequence ID" value="UJO12697.1"/>
    <property type="molecule type" value="Genomic_DNA"/>
</dbReference>
<feature type="region of interest" description="Disordered" evidence="18">
    <location>
        <begin position="241"/>
        <end position="267"/>
    </location>
</feature>
<evidence type="ECO:0000256" key="18">
    <source>
        <dbReference type="SAM" id="MobiDB-lite"/>
    </source>
</evidence>
<dbReference type="SUPFAM" id="SSF81653">
    <property type="entry name" value="Calcium ATPase, transduction domain A"/>
    <property type="match status" value="1"/>
</dbReference>
<comment type="function">
    <text evidence="17">Catalyzes the hydrolysis of ATP coupled with the transport of calcium.</text>
</comment>
<keyword evidence="4 17" id="KW-0109">Calcium transport</keyword>
<comment type="function">
    <text evidence="16">This magnesium-dependent enzyme catalyzes the hydrolysis of ATP coupled with the transport of calcium. Transports the calcium to the vacuole and participates in the control of the cytosolic free calcium.</text>
</comment>
<evidence type="ECO:0000256" key="17">
    <source>
        <dbReference type="RuleBase" id="RU361146"/>
    </source>
</evidence>
<evidence type="ECO:0000256" key="15">
    <source>
        <dbReference type="ARBA" id="ARBA00048694"/>
    </source>
</evidence>
<dbReference type="GO" id="GO:0005388">
    <property type="term" value="F:P-type calcium transporter activity"/>
    <property type="evidence" value="ECO:0007669"/>
    <property type="project" value="UniProtKB-EC"/>
</dbReference>
<feature type="transmembrane region" description="Helical" evidence="17">
    <location>
        <begin position="496"/>
        <end position="517"/>
    </location>
</feature>
<feature type="transmembrane region" description="Helical" evidence="17">
    <location>
        <begin position="1147"/>
        <end position="1169"/>
    </location>
</feature>
<feature type="compositionally biased region" description="Polar residues" evidence="18">
    <location>
        <begin position="34"/>
        <end position="47"/>
    </location>
</feature>
<evidence type="ECO:0000256" key="2">
    <source>
        <dbReference type="ARBA" id="ARBA00022448"/>
    </source>
</evidence>
<dbReference type="Gene3D" id="2.70.150.10">
    <property type="entry name" value="Calcium-transporting ATPase, cytoplasmic transduction domain A"/>
    <property type="match status" value="1"/>
</dbReference>
<evidence type="ECO:0000259" key="19">
    <source>
        <dbReference type="Pfam" id="PF00122"/>
    </source>
</evidence>
<dbReference type="Pfam" id="PF00690">
    <property type="entry name" value="Cation_ATPase_N"/>
    <property type="match status" value="1"/>
</dbReference>
<dbReference type="InterPro" id="IPR044492">
    <property type="entry name" value="P_typ_ATPase_HD_dom"/>
</dbReference>
<dbReference type="GO" id="GO:0016887">
    <property type="term" value="F:ATP hydrolysis activity"/>
    <property type="evidence" value="ECO:0007669"/>
    <property type="project" value="InterPro"/>
</dbReference>
<feature type="transmembrane region" description="Helical" evidence="17">
    <location>
        <begin position="1066"/>
        <end position="1090"/>
    </location>
</feature>
<dbReference type="GO" id="GO:0046872">
    <property type="term" value="F:metal ion binding"/>
    <property type="evidence" value="ECO:0007669"/>
    <property type="project" value="UniProtKB-KW"/>
</dbReference>
<evidence type="ECO:0000256" key="5">
    <source>
        <dbReference type="ARBA" id="ARBA00022692"/>
    </source>
</evidence>
<feature type="compositionally biased region" description="Basic and acidic residues" evidence="18">
    <location>
        <begin position="1345"/>
        <end position="1386"/>
    </location>
</feature>
<organism evidence="22 23">
    <name type="scientific">Passalora fulva</name>
    <name type="common">Tomato leaf mold</name>
    <name type="synonym">Cladosporium fulvum</name>
    <dbReference type="NCBI Taxonomy" id="5499"/>
    <lineage>
        <taxon>Eukaryota</taxon>
        <taxon>Fungi</taxon>
        <taxon>Dikarya</taxon>
        <taxon>Ascomycota</taxon>
        <taxon>Pezizomycotina</taxon>
        <taxon>Dothideomycetes</taxon>
        <taxon>Dothideomycetidae</taxon>
        <taxon>Mycosphaerellales</taxon>
        <taxon>Mycosphaerellaceae</taxon>
        <taxon>Fulvia</taxon>
    </lineage>
</organism>
<feature type="compositionally biased region" description="Basic and acidic residues" evidence="18">
    <location>
        <begin position="146"/>
        <end position="164"/>
    </location>
</feature>
<feature type="transmembrane region" description="Helical" evidence="17">
    <location>
        <begin position="1023"/>
        <end position="1045"/>
    </location>
</feature>
<feature type="compositionally biased region" description="Low complexity" evidence="18">
    <location>
        <begin position="1276"/>
        <end position="1290"/>
    </location>
</feature>
<dbReference type="Gene3D" id="3.40.50.1000">
    <property type="entry name" value="HAD superfamily/HAD-like"/>
    <property type="match status" value="1"/>
</dbReference>
<dbReference type="PRINTS" id="PR00119">
    <property type="entry name" value="CATATPASE"/>
</dbReference>
<dbReference type="SUPFAM" id="SSF81660">
    <property type="entry name" value="Metal cation-transporting ATPase, ATP-binding domain N"/>
    <property type="match status" value="1"/>
</dbReference>
<dbReference type="Gene3D" id="1.20.1110.10">
    <property type="entry name" value="Calcium-transporting ATPase, transmembrane domain"/>
    <property type="match status" value="1"/>
</dbReference>
<name>A0A9Q8L8A3_PASFU</name>
<keyword evidence="9 17" id="KW-0067">ATP-binding</keyword>
<dbReference type="InterPro" id="IPR023298">
    <property type="entry name" value="ATPase_P-typ_TM_dom_sf"/>
</dbReference>
<feature type="transmembrane region" description="Helical" evidence="17">
    <location>
        <begin position="537"/>
        <end position="564"/>
    </location>
</feature>
<feature type="region of interest" description="Disordered" evidence="18">
    <location>
        <begin position="1336"/>
        <end position="1430"/>
    </location>
</feature>
<evidence type="ECO:0000256" key="10">
    <source>
        <dbReference type="ARBA" id="ARBA00022842"/>
    </source>
</evidence>
<evidence type="ECO:0000256" key="6">
    <source>
        <dbReference type="ARBA" id="ARBA00022723"/>
    </source>
</evidence>
<dbReference type="InterPro" id="IPR036412">
    <property type="entry name" value="HAD-like_sf"/>
</dbReference>
<evidence type="ECO:0000256" key="3">
    <source>
        <dbReference type="ARBA" id="ARBA00022554"/>
    </source>
</evidence>
<dbReference type="GO" id="GO:0005886">
    <property type="term" value="C:plasma membrane"/>
    <property type="evidence" value="ECO:0007669"/>
    <property type="project" value="TreeGrafter"/>
</dbReference>
<dbReference type="SFLD" id="SFLDS00003">
    <property type="entry name" value="Haloacid_Dehalogenase"/>
    <property type="match status" value="1"/>
</dbReference>
<dbReference type="InterPro" id="IPR004014">
    <property type="entry name" value="ATPase_P-typ_cation-transptr_N"/>
</dbReference>
<gene>
    <name evidence="22" type="ORF">CLAFUR5_00261</name>
</gene>
<evidence type="ECO:0000256" key="9">
    <source>
        <dbReference type="ARBA" id="ARBA00022840"/>
    </source>
</evidence>
<keyword evidence="3" id="KW-0926">Vacuole</keyword>
<dbReference type="Proteomes" id="UP000756132">
    <property type="component" value="Chromosome 1"/>
</dbReference>
<feature type="transmembrane region" description="Helical" evidence="17">
    <location>
        <begin position="325"/>
        <end position="345"/>
    </location>
</feature>
<dbReference type="InterPro" id="IPR059000">
    <property type="entry name" value="ATPase_P-type_domA"/>
</dbReference>
<comment type="catalytic activity">
    <reaction evidence="15 17">
        <text>Ca(2+)(in) + ATP + H2O = Ca(2+)(out) + ADP + phosphate + H(+)</text>
        <dbReference type="Rhea" id="RHEA:18105"/>
        <dbReference type="ChEBI" id="CHEBI:15377"/>
        <dbReference type="ChEBI" id="CHEBI:15378"/>
        <dbReference type="ChEBI" id="CHEBI:29108"/>
        <dbReference type="ChEBI" id="CHEBI:30616"/>
        <dbReference type="ChEBI" id="CHEBI:43474"/>
        <dbReference type="ChEBI" id="CHEBI:456216"/>
        <dbReference type="EC" id="7.2.2.10"/>
    </reaction>
</comment>
<evidence type="ECO:0000259" key="21">
    <source>
        <dbReference type="Pfam" id="PF00690"/>
    </source>
</evidence>
<feature type="region of interest" description="Disordered" evidence="18">
    <location>
        <begin position="1273"/>
        <end position="1320"/>
    </location>
</feature>
<keyword evidence="10" id="KW-0460">Magnesium</keyword>
<dbReference type="Pfam" id="PF08282">
    <property type="entry name" value="Hydrolase_3"/>
    <property type="match status" value="1"/>
</dbReference>
<keyword evidence="23" id="KW-1185">Reference proteome</keyword>
<dbReference type="GeneID" id="71980139"/>
<feature type="region of interest" description="Disordered" evidence="18">
    <location>
        <begin position="617"/>
        <end position="641"/>
    </location>
</feature>
<protein>
    <recommendedName>
        <fullName evidence="17">Calcium-transporting ATPase</fullName>
        <ecNumber evidence="17">7.2.2.10</ecNumber>
    </recommendedName>
</protein>
<evidence type="ECO:0000259" key="20">
    <source>
        <dbReference type="Pfam" id="PF00689"/>
    </source>
</evidence>
<dbReference type="GO" id="GO:0005774">
    <property type="term" value="C:vacuolar membrane"/>
    <property type="evidence" value="ECO:0007669"/>
    <property type="project" value="UniProtKB-SubCell"/>
</dbReference>
<comment type="subcellular location">
    <subcellularLocation>
        <location evidence="17">Membrane</location>
        <topology evidence="17">Multi-pass membrane protein</topology>
    </subcellularLocation>
    <subcellularLocation>
        <location evidence="1">Vacuole membrane</location>
        <topology evidence="1">Multi-pass membrane protein</topology>
    </subcellularLocation>
</comment>
<reference evidence="22" key="1">
    <citation type="submission" date="2021-12" db="EMBL/GenBank/DDBJ databases">
        <authorList>
            <person name="Zaccaron A."/>
            <person name="Stergiopoulos I."/>
        </authorList>
    </citation>
    <scope>NUCLEOTIDE SEQUENCE</scope>
    <source>
        <strain evidence="22">Race5_Kim</strain>
    </source>
</reference>
<dbReference type="NCBIfam" id="TIGR01517">
    <property type="entry name" value="ATPase-IIB_Ca"/>
    <property type="match status" value="1"/>
</dbReference>
<dbReference type="EC" id="7.2.2.10" evidence="17"/>
<evidence type="ECO:0000256" key="1">
    <source>
        <dbReference type="ARBA" id="ARBA00004128"/>
    </source>
</evidence>
<feature type="transmembrane region" description="Helical" evidence="17">
    <location>
        <begin position="1181"/>
        <end position="1201"/>
    </location>
</feature>
<comment type="caution">
    <text evidence="17">Lacks conserved residue(s) required for the propagation of feature annotation.</text>
</comment>
<keyword evidence="5 17" id="KW-0812">Transmembrane</keyword>
<feature type="domain" description="P-type ATPase A" evidence="19">
    <location>
        <begin position="362"/>
        <end position="476"/>
    </location>
</feature>
<dbReference type="InterPro" id="IPR001757">
    <property type="entry name" value="P_typ_ATPase"/>
</dbReference>
<evidence type="ECO:0000313" key="23">
    <source>
        <dbReference type="Proteomes" id="UP000756132"/>
    </source>
</evidence>
<keyword evidence="14 17" id="KW-0472">Membrane</keyword>
<keyword evidence="2 17" id="KW-0813">Transport</keyword>
<evidence type="ECO:0000256" key="11">
    <source>
        <dbReference type="ARBA" id="ARBA00022967"/>
    </source>
</evidence>
<dbReference type="RefSeq" id="XP_047757063.1">
    <property type="nucleotide sequence ID" value="XM_047899409.1"/>
</dbReference>
<dbReference type="PANTHER" id="PTHR24093">
    <property type="entry name" value="CATION TRANSPORTING ATPASE"/>
    <property type="match status" value="1"/>
</dbReference>
<evidence type="ECO:0000256" key="7">
    <source>
        <dbReference type="ARBA" id="ARBA00022741"/>
    </source>
</evidence>